<dbReference type="PROSITE" id="PS50011">
    <property type="entry name" value="PROTEIN_KINASE_DOM"/>
    <property type="match status" value="1"/>
</dbReference>
<comment type="subcellular location">
    <subcellularLocation>
        <location evidence="1">Membrane</location>
        <topology evidence="1">Single-pass membrane protein</topology>
    </subcellularLocation>
</comment>
<protein>
    <submittedName>
        <fullName evidence="7">TOMM system kinase/cyclase fusion protein</fullName>
    </submittedName>
</protein>
<dbReference type="SUPFAM" id="SSF52540">
    <property type="entry name" value="P-loop containing nucleoside triphosphate hydrolases"/>
    <property type="match status" value="1"/>
</dbReference>
<dbReference type="PROSITE" id="PS00108">
    <property type="entry name" value="PROTEIN_KINASE_ST"/>
    <property type="match status" value="1"/>
</dbReference>
<feature type="domain" description="Guanylate cyclase" evidence="6">
    <location>
        <begin position="339"/>
        <end position="464"/>
    </location>
</feature>
<dbReference type="InterPro" id="IPR008271">
    <property type="entry name" value="Ser/Thr_kinase_AS"/>
</dbReference>
<keyword evidence="2 4" id="KW-0547">Nucleotide-binding</keyword>
<evidence type="ECO:0000256" key="2">
    <source>
        <dbReference type="ARBA" id="ARBA00022741"/>
    </source>
</evidence>
<reference evidence="8" key="1">
    <citation type="journal article" date="2019" name="Int. J. Syst. Evol. Microbiol.">
        <title>The Global Catalogue of Microorganisms (GCM) 10K type strain sequencing project: providing services to taxonomists for standard genome sequencing and annotation.</title>
        <authorList>
            <consortium name="The Broad Institute Genomics Platform"/>
            <consortium name="The Broad Institute Genome Sequencing Center for Infectious Disease"/>
            <person name="Wu L."/>
            <person name="Ma J."/>
        </authorList>
    </citation>
    <scope>NUCLEOTIDE SEQUENCE [LARGE SCALE GENOMIC DNA]</scope>
    <source>
        <strain evidence="8">CCUG 62945</strain>
    </source>
</reference>
<feature type="binding site" evidence="4">
    <location>
        <position position="50"/>
    </location>
    <ligand>
        <name>ATP</name>
        <dbReference type="ChEBI" id="CHEBI:30616"/>
    </ligand>
</feature>
<dbReference type="Pfam" id="PF13191">
    <property type="entry name" value="AAA_16"/>
    <property type="match status" value="1"/>
</dbReference>
<sequence>MINYPDSPDRQPNAAPYINDYQLLHILGEGGSGTVFKAVQKRTGQTVALKLLHAEECGDHIKSERLEARFERETQLSAQLHHPHIVRLLDKGRTDTQQHYAVFEYVPGETLKELLIRKGSLSPLEAGDLMGQVLDALVCAHAEGIVHRDLKPQNIMITGTGTRLHVKILDFGIAALISERRKMDYRNLTMTAEMMCSPSYSAPEHLRGEPPTVKVDLYAWGLLFIECLTGRPAIEGSTLADIFHQQLSNSEVPLPPALLVHPLASLLRRVLRKNPQERAENAAALYHDFQKINLANIVGDLSSHRHRSTLNDGTQLEPKPDMASTQPYAPVGLVYQQQLSVFSCTLNVLALDGAETDIETLEAIQRDQLSSCTDMAIRYGGYLAGALGNNLLFYFGYPHSAEDDARRCARTALELSSQVRRRNGLLSAQGFQIDLRIAIHTGMVHILPGYLPTGLTPTTAMQLERQAEPGMVLASATSRQILAQYVEFADTGKRIEKNDGKLLPYFSMLGEYQAEAVFLMRSEHSMVGRETELSQLRQIWLEAQHGQGQALLLQGEAGIGKSRLIYEVCAEARQQGAVVMEVRCLLEYQNSALHPILSMLKKHLALQDNNPQEAVTRLQQALVRVGAKVEWVLPILCSWLTLPLPDQFPAYPFSAERQKKLLLDALQALILQFACQQPVLLLVEDMHWIDRTSQELLSQMLRAQEQSAKLSVLLLMCMRPGFSKPWPEVAEIVLERLSESATGQLVQALIGGHVIDPADLRRLCQRTDGIPLYVEELTRMLLDNQFLVERQGVYRLDARFDTSEASGIPVTLRDLLSARLACLGAAKQVAQVAAAIGREFDYALLLEVALIDEGTLQIDLEQLLSADLIYRQRRVQGDSYIFRHALIRDAAYDAMPIKIREQTHARIAWHMEHAGAAEIERNLAPLAQHFAYALEYTHAVSYGTRAAQIFLQRALAADAIRQCELVLAWTSKLAEPEPVPRAAQLRISRVLTTALMSNFGWADEQVKQQAEYELRLIDGSGDAQQVFPSLWGITFYHHTAGHRAMVRSLIGRLFTLATQSNDKGLLAVCNTLHGFALWIDGQYLQARVPLMQALQDYDALAHAEHVDHFGIDTQIMAMAVLCNVNWFVELDDTVSFELAHKMVTYARVRNHIPSLGIALMFQALNYQYANEVGKTLEVSNELLELSRQYSLPTLEGFISILYAWCTSDLAMADQVLLVLRERGYMLGLTHYASLAAEIQAREGNYAGAFERIQACLALAEQTGEAYYNPELLIRRAIYRAKTSFFDAQQSRDDLLAAIELAQYSGMQRCVQSASAQLRFFS</sequence>
<dbReference type="InterPro" id="IPR029787">
    <property type="entry name" value="Nucleotide_cyclase"/>
</dbReference>
<gene>
    <name evidence="7" type="ORF">ACFQNF_07470</name>
</gene>
<keyword evidence="3 4" id="KW-0067">ATP-binding</keyword>
<dbReference type="Gene3D" id="1.10.510.10">
    <property type="entry name" value="Transferase(Phosphotransferase) domain 1"/>
    <property type="match status" value="1"/>
</dbReference>
<dbReference type="SUPFAM" id="SSF55073">
    <property type="entry name" value="Nucleotide cyclase"/>
    <property type="match status" value="1"/>
</dbReference>
<keyword evidence="7" id="KW-0808">Transferase</keyword>
<name>A0ABW2QVH9_9NEIS</name>
<dbReference type="PROSITE" id="PS50125">
    <property type="entry name" value="GUANYLATE_CYCLASE_2"/>
    <property type="match status" value="1"/>
</dbReference>
<dbReference type="CDD" id="cd07302">
    <property type="entry name" value="CHD"/>
    <property type="match status" value="1"/>
</dbReference>
<dbReference type="InterPro" id="IPR011009">
    <property type="entry name" value="Kinase-like_dom_sf"/>
</dbReference>
<dbReference type="CDD" id="cd14014">
    <property type="entry name" value="STKc_PknB_like"/>
    <property type="match status" value="1"/>
</dbReference>
<dbReference type="NCBIfam" id="TIGR03903">
    <property type="entry name" value="TOMM_kin_cyc"/>
    <property type="match status" value="1"/>
</dbReference>
<evidence type="ECO:0000256" key="4">
    <source>
        <dbReference type="PROSITE-ProRule" id="PRU10141"/>
    </source>
</evidence>
<dbReference type="SUPFAM" id="SSF56112">
    <property type="entry name" value="Protein kinase-like (PK-like)"/>
    <property type="match status" value="1"/>
</dbReference>
<dbReference type="InterPro" id="IPR023889">
    <property type="entry name" value="TOMM_kin_cyc"/>
</dbReference>
<comment type="caution">
    <text evidence="7">The sequence shown here is derived from an EMBL/GenBank/DDBJ whole genome shotgun (WGS) entry which is preliminary data.</text>
</comment>
<dbReference type="InterPro" id="IPR017441">
    <property type="entry name" value="Protein_kinase_ATP_BS"/>
</dbReference>
<proteinExistence type="predicted"/>
<evidence type="ECO:0000313" key="7">
    <source>
        <dbReference type="EMBL" id="MFC7419718.1"/>
    </source>
</evidence>
<dbReference type="InterPro" id="IPR001054">
    <property type="entry name" value="A/G_cyclase"/>
</dbReference>
<dbReference type="InterPro" id="IPR041664">
    <property type="entry name" value="AAA_16"/>
</dbReference>
<accession>A0ABW2QVH9</accession>
<dbReference type="RefSeq" id="WP_380187361.1">
    <property type="nucleotide sequence ID" value="NZ_JBHTBQ010000012.1"/>
</dbReference>
<dbReference type="Gene3D" id="3.30.70.1230">
    <property type="entry name" value="Nucleotide cyclase"/>
    <property type="match status" value="1"/>
</dbReference>
<evidence type="ECO:0000256" key="3">
    <source>
        <dbReference type="ARBA" id="ARBA00022840"/>
    </source>
</evidence>
<dbReference type="Gene3D" id="3.40.50.300">
    <property type="entry name" value="P-loop containing nucleotide triphosphate hydrolases"/>
    <property type="match status" value="1"/>
</dbReference>
<evidence type="ECO:0000313" key="8">
    <source>
        <dbReference type="Proteomes" id="UP001596473"/>
    </source>
</evidence>
<dbReference type="PROSITE" id="PS00107">
    <property type="entry name" value="PROTEIN_KINASE_ATP"/>
    <property type="match status" value="1"/>
</dbReference>
<dbReference type="Pfam" id="PF00069">
    <property type="entry name" value="Pkinase"/>
    <property type="match status" value="1"/>
</dbReference>
<dbReference type="PANTHER" id="PTHR16305">
    <property type="entry name" value="TESTICULAR SOLUBLE ADENYLYL CYCLASE"/>
    <property type="match status" value="1"/>
</dbReference>
<evidence type="ECO:0000259" key="6">
    <source>
        <dbReference type="PROSITE" id="PS50125"/>
    </source>
</evidence>
<dbReference type="EMBL" id="JBHTBQ010000012">
    <property type="protein sequence ID" value="MFC7419718.1"/>
    <property type="molecule type" value="Genomic_DNA"/>
</dbReference>
<dbReference type="InterPro" id="IPR000719">
    <property type="entry name" value="Prot_kinase_dom"/>
</dbReference>
<dbReference type="GO" id="GO:0016301">
    <property type="term" value="F:kinase activity"/>
    <property type="evidence" value="ECO:0007669"/>
    <property type="project" value="UniProtKB-KW"/>
</dbReference>
<keyword evidence="8" id="KW-1185">Reference proteome</keyword>
<keyword evidence="7" id="KW-0418">Kinase</keyword>
<evidence type="ECO:0000256" key="1">
    <source>
        <dbReference type="ARBA" id="ARBA00004167"/>
    </source>
</evidence>
<dbReference type="Proteomes" id="UP001596473">
    <property type="component" value="Unassembled WGS sequence"/>
</dbReference>
<organism evidence="7 8">
    <name type="scientific">Iodobacter arcticus</name>
    <dbReference type="NCBI Taxonomy" id="590593"/>
    <lineage>
        <taxon>Bacteria</taxon>
        <taxon>Pseudomonadati</taxon>
        <taxon>Pseudomonadota</taxon>
        <taxon>Betaproteobacteria</taxon>
        <taxon>Neisseriales</taxon>
        <taxon>Chitinibacteraceae</taxon>
        <taxon>Iodobacter</taxon>
    </lineage>
</organism>
<dbReference type="SMART" id="SM00220">
    <property type="entry name" value="S_TKc"/>
    <property type="match status" value="1"/>
</dbReference>
<dbReference type="PANTHER" id="PTHR16305:SF28">
    <property type="entry name" value="GUANYLATE CYCLASE DOMAIN-CONTAINING PROTEIN"/>
    <property type="match status" value="1"/>
</dbReference>
<dbReference type="InterPro" id="IPR027417">
    <property type="entry name" value="P-loop_NTPase"/>
</dbReference>
<feature type="domain" description="Protein kinase" evidence="5">
    <location>
        <begin position="21"/>
        <end position="290"/>
    </location>
</feature>
<evidence type="ECO:0000259" key="5">
    <source>
        <dbReference type="PROSITE" id="PS50011"/>
    </source>
</evidence>